<keyword evidence="3" id="KW-1185">Reference proteome</keyword>
<accession>A0ABT1JJP4</accession>
<evidence type="ECO:0000313" key="2">
    <source>
        <dbReference type="EMBL" id="MCP2332720.1"/>
    </source>
</evidence>
<organism evidence="2 3">
    <name type="scientific">Actinoalloteichus caeruleus DSM 43889</name>
    <dbReference type="NCBI Taxonomy" id="1120930"/>
    <lineage>
        <taxon>Bacteria</taxon>
        <taxon>Bacillati</taxon>
        <taxon>Actinomycetota</taxon>
        <taxon>Actinomycetes</taxon>
        <taxon>Pseudonocardiales</taxon>
        <taxon>Pseudonocardiaceae</taxon>
        <taxon>Actinoalloteichus</taxon>
        <taxon>Actinoalloteichus cyanogriseus</taxon>
    </lineage>
</organism>
<proteinExistence type="predicted"/>
<name>A0ABT1JJP4_ACTCY</name>
<dbReference type="Gene3D" id="1.10.3290.10">
    <property type="entry name" value="Fido-like domain"/>
    <property type="match status" value="1"/>
</dbReference>
<dbReference type="PROSITE" id="PS51459">
    <property type="entry name" value="FIDO"/>
    <property type="match status" value="1"/>
</dbReference>
<gene>
    <name evidence="2" type="ORF">G443_002990</name>
</gene>
<reference evidence="2 3" key="1">
    <citation type="submission" date="2022-06" db="EMBL/GenBank/DDBJ databases">
        <title>Genomic Encyclopedia of Type Strains, Phase I: the one thousand microbial genomes (KMG-I) project.</title>
        <authorList>
            <person name="Kyrpides N."/>
        </authorList>
    </citation>
    <scope>NUCLEOTIDE SEQUENCE [LARGE SCALE GENOMIC DNA]</scope>
    <source>
        <strain evidence="2 3">DSM 43889</strain>
    </source>
</reference>
<dbReference type="Proteomes" id="UP000791080">
    <property type="component" value="Unassembled WGS sequence"/>
</dbReference>
<dbReference type="InterPro" id="IPR036597">
    <property type="entry name" value="Fido-like_dom_sf"/>
</dbReference>
<dbReference type="InterPro" id="IPR003812">
    <property type="entry name" value="Fido"/>
</dbReference>
<evidence type="ECO:0000313" key="3">
    <source>
        <dbReference type="Proteomes" id="UP000791080"/>
    </source>
</evidence>
<sequence>MTDPLAPLLGLPGVEEAVRRARADVDAVHRHPANRRGWATTGAEASVRAARASAGIEGAAVTLPDSGAVSDPVLAGSLRLAEALGGLLPTWQRAPGQVLARMHVLAAADLVDDAGRAGLGRPRADAGATDRLTLLAELVAGGTRAPAPVLVAVVHGELLALRPFGSADGLVARAAARLTAIATGLDPKGLVVPEVAFLRRRDDYRSAAEGFASGDPEAVGRWIQHCCAALTTGATEANAIADALAG</sequence>
<evidence type="ECO:0000259" key="1">
    <source>
        <dbReference type="PROSITE" id="PS51459"/>
    </source>
</evidence>
<comment type="caution">
    <text evidence="2">The sequence shown here is derived from an EMBL/GenBank/DDBJ whole genome shotgun (WGS) entry which is preliminary data.</text>
</comment>
<feature type="domain" description="Fido" evidence="1">
    <location>
        <begin position="94"/>
        <end position="225"/>
    </location>
</feature>
<dbReference type="RefSeq" id="WP_026417649.1">
    <property type="nucleotide sequence ID" value="NZ_AUBJ02000001.1"/>
</dbReference>
<dbReference type="EMBL" id="AUBJ02000001">
    <property type="protein sequence ID" value="MCP2332720.1"/>
    <property type="molecule type" value="Genomic_DNA"/>
</dbReference>
<protein>
    <recommendedName>
        <fullName evidence="1">Fido domain-containing protein</fullName>
    </recommendedName>
</protein>